<organism evidence="1 2">
    <name type="scientific">Candidatus Odyssella acanthamoebae</name>
    <dbReference type="NCBI Taxonomy" id="91604"/>
    <lineage>
        <taxon>Bacteria</taxon>
        <taxon>Pseudomonadati</taxon>
        <taxon>Pseudomonadota</taxon>
        <taxon>Alphaproteobacteria</taxon>
        <taxon>Holosporales</taxon>
        <taxon>Candidatus Paracaedibacteraceae</taxon>
        <taxon>Candidatus Odyssella</taxon>
    </lineage>
</organism>
<dbReference type="eggNOG" id="ENOG5031BDW">
    <property type="taxonomic scope" value="Bacteria"/>
</dbReference>
<evidence type="ECO:0008006" key="3">
    <source>
        <dbReference type="Google" id="ProtNLM"/>
    </source>
</evidence>
<reference evidence="1 2" key="1">
    <citation type="submission" date="2014-07" db="EMBL/GenBank/DDBJ databases">
        <title>Comparative genomic insights into amoeba endosymbionts belonging to the families of Holosporaceae and Candidatus Midichloriaceae within Rickettsiales.</title>
        <authorList>
            <person name="Wang Z."/>
            <person name="Wu M."/>
        </authorList>
    </citation>
    <scope>NUCLEOTIDE SEQUENCE [LARGE SCALE GENOMIC DNA]</scope>
    <source>
        <strain evidence="1">PRA3</strain>
    </source>
</reference>
<dbReference type="AlphaFoldDB" id="A0A077AZN5"/>
<accession>A0A077AZN5</accession>
<dbReference type="STRING" id="91604.ID47_04680"/>
<dbReference type="Proteomes" id="UP000028926">
    <property type="component" value="Chromosome"/>
</dbReference>
<dbReference type="KEGG" id="paca:ID47_04680"/>
<name>A0A077AZN5_9PROT</name>
<gene>
    <name evidence="1" type="ORF">ID47_04680</name>
</gene>
<dbReference type="OrthoDB" id="2352913at2"/>
<dbReference type="HOGENOM" id="CLU_539360_0_0_5"/>
<sequence length="505" mass="54976">MKKILLSAVGVCAVVAAAGYYLAVEKFATEAEYFKESLATSDMFKTKAVSIDKYKFQIVVDGLSIDLVNHLQNIPVMMPEANFGQIQLEINTPLKLQYTPILNKLTLLTPATSYEITSVIAGKSLAMEVEGDTGAAVLNLSHIPSLKGKSLTDFMAEYVDKTSVYTGHYILKSKGADQPMASVDQSHSLFTSEKSAVGKKVTYDYDTKGIKIEMGEIFKLIQPLLPKQPDAPNLSNFYAPIAGFTDAKRDMKGQVSFDGNISQIIADFKAMLASQGHVVDLFKSFMGSTVEATSEDLMLGSSLNTEVKIKLPQEGEETDAELKYRVDGEVSSQLQAVLPKAIFQRLKVIKPDIDLTEDAFQALTPNLVSLGKIVVDLEAKGNFEKKLGTAKLDVSTTDYGVYAKATVGQDNMVINVKVKNYDALLRDLQTYIQKVADHPEMAKKFTPEQKAQIPTYSELAKTTLKSMGKEEVIDGKPSIVIEQTIPTALLGVIAAGVPAAPSKTE</sequence>
<evidence type="ECO:0000313" key="1">
    <source>
        <dbReference type="EMBL" id="AIK96190.1"/>
    </source>
</evidence>
<protein>
    <recommendedName>
        <fullName evidence="3">DUF945 domain-containing protein</fullName>
    </recommendedName>
</protein>
<evidence type="ECO:0000313" key="2">
    <source>
        <dbReference type="Proteomes" id="UP000028926"/>
    </source>
</evidence>
<dbReference type="EMBL" id="CP008941">
    <property type="protein sequence ID" value="AIK96190.1"/>
    <property type="molecule type" value="Genomic_DNA"/>
</dbReference>
<proteinExistence type="predicted"/>
<dbReference type="RefSeq" id="WP_038464309.1">
    <property type="nucleotide sequence ID" value="NZ_CP008941.1"/>
</dbReference>
<keyword evidence="2" id="KW-1185">Reference proteome</keyword>